<accession>A0A517RJA4</accession>
<keyword evidence="4" id="KW-1185">Reference proteome</keyword>
<feature type="region of interest" description="Disordered" evidence="2">
    <location>
        <begin position="1"/>
        <end position="89"/>
    </location>
</feature>
<reference evidence="3 4" key="1">
    <citation type="submission" date="2019-02" db="EMBL/GenBank/DDBJ databases">
        <title>Deep-cultivation of Planctomycetes and their phenomic and genomic characterization uncovers novel biology.</title>
        <authorList>
            <person name="Wiegand S."/>
            <person name="Jogler M."/>
            <person name="Boedeker C."/>
            <person name="Pinto D."/>
            <person name="Vollmers J."/>
            <person name="Rivas-Marin E."/>
            <person name="Kohn T."/>
            <person name="Peeters S.H."/>
            <person name="Heuer A."/>
            <person name="Rast P."/>
            <person name="Oberbeckmann S."/>
            <person name="Bunk B."/>
            <person name="Jeske O."/>
            <person name="Meyerdierks A."/>
            <person name="Storesund J.E."/>
            <person name="Kallscheuer N."/>
            <person name="Luecker S."/>
            <person name="Lage O.M."/>
            <person name="Pohl T."/>
            <person name="Merkel B.J."/>
            <person name="Hornburger P."/>
            <person name="Mueller R.-W."/>
            <person name="Bruemmer F."/>
            <person name="Labrenz M."/>
            <person name="Spormann A.M."/>
            <person name="Op den Camp H."/>
            <person name="Overmann J."/>
            <person name="Amann R."/>
            <person name="Jetten M.S.M."/>
            <person name="Mascher T."/>
            <person name="Medema M.H."/>
            <person name="Devos D.P."/>
            <person name="Kaster A.-K."/>
            <person name="Ovreas L."/>
            <person name="Rohde M."/>
            <person name="Galperin M.Y."/>
            <person name="Jogler C."/>
        </authorList>
    </citation>
    <scope>NUCLEOTIDE SEQUENCE [LARGE SCALE GENOMIC DNA]</scope>
    <source>
        <strain evidence="3 4">Pan241w</strain>
    </source>
</reference>
<evidence type="ECO:0000313" key="3">
    <source>
        <dbReference type="EMBL" id="QDT43946.1"/>
    </source>
</evidence>
<proteinExistence type="predicted"/>
<dbReference type="EMBL" id="CP036269">
    <property type="protein sequence ID" value="QDT43946.1"/>
    <property type="molecule type" value="Genomic_DNA"/>
</dbReference>
<dbReference type="KEGG" id="gaz:Pan241w_40500"/>
<evidence type="ECO:0000256" key="2">
    <source>
        <dbReference type="SAM" id="MobiDB-lite"/>
    </source>
</evidence>
<gene>
    <name evidence="3" type="ORF">Pan241w_40500</name>
</gene>
<name>A0A517RJA4_9PLAN</name>
<feature type="coiled-coil region" evidence="1">
    <location>
        <begin position="383"/>
        <end position="410"/>
    </location>
</feature>
<protein>
    <submittedName>
        <fullName evidence="3">Uncharacterized protein</fullName>
    </submittedName>
</protein>
<evidence type="ECO:0000313" key="4">
    <source>
        <dbReference type="Proteomes" id="UP000317171"/>
    </source>
</evidence>
<dbReference type="AlphaFoldDB" id="A0A517RJA4"/>
<sequence length="428" mass="47768">MSPRGSRSGSGNRSIGRSPSLSPRSGRSGFDNQNVGRSSGLSPRGSRSGFGTQNFSRSSGLRPRGNYHAHRSPGLKPGGSRRGGSHRHGNANRSYYYRPGYWTGYRPWYGLGLSYGYGSRYRGYGYYPYYHYRRYGYRPWVWTTFGGLSAWIGYNSLAPVVYNYSVSDGYIYNDGVQVAPVTVYESQADQIAESVSPPEDAAEWMPVGVFAIVPQGTKDVDVTVQLAVGKNGAIAGTYFNKEGNISLPLQGAIDEAKQRVAWKIGEEDTITMETSLDSLTKDKSTVIIYFSDGVSEIWDMLRVDQETARQAQQELTQDELRNALLSAHQELDQIVNDVWKDYLALPESLSSTGTTPTLSELEPVVKNYQQVQLDSKYHLITDRSEFQKTYQLLQDYLKELKQQNVQEMQKNLPAPPVTAQPVLVAPKP</sequence>
<feature type="compositionally biased region" description="Low complexity" evidence="2">
    <location>
        <begin position="36"/>
        <end position="51"/>
    </location>
</feature>
<dbReference type="Proteomes" id="UP000317171">
    <property type="component" value="Chromosome"/>
</dbReference>
<feature type="compositionally biased region" description="Low complexity" evidence="2">
    <location>
        <begin position="1"/>
        <end position="29"/>
    </location>
</feature>
<keyword evidence="1" id="KW-0175">Coiled coil</keyword>
<evidence type="ECO:0000256" key="1">
    <source>
        <dbReference type="SAM" id="Coils"/>
    </source>
</evidence>
<organism evidence="3 4">
    <name type="scientific">Gimesia alba</name>
    <dbReference type="NCBI Taxonomy" id="2527973"/>
    <lineage>
        <taxon>Bacteria</taxon>
        <taxon>Pseudomonadati</taxon>
        <taxon>Planctomycetota</taxon>
        <taxon>Planctomycetia</taxon>
        <taxon>Planctomycetales</taxon>
        <taxon>Planctomycetaceae</taxon>
        <taxon>Gimesia</taxon>
    </lineage>
</organism>